<dbReference type="PROSITE" id="PS00463">
    <property type="entry name" value="ZN2_CY6_FUNGAL_1"/>
    <property type="match status" value="1"/>
</dbReference>
<organism evidence="4 5">
    <name type="scientific">Stachybotrys chartarum (strain CBS 109288 / IBT 7711)</name>
    <name type="common">Toxic black mold</name>
    <name type="synonym">Stilbospora chartarum</name>
    <dbReference type="NCBI Taxonomy" id="1280523"/>
    <lineage>
        <taxon>Eukaryota</taxon>
        <taxon>Fungi</taxon>
        <taxon>Dikarya</taxon>
        <taxon>Ascomycota</taxon>
        <taxon>Pezizomycotina</taxon>
        <taxon>Sordariomycetes</taxon>
        <taxon>Hypocreomycetidae</taxon>
        <taxon>Hypocreales</taxon>
        <taxon>Stachybotryaceae</taxon>
        <taxon>Stachybotrys</taxon>
    </lineage>
</organism>
<proteinExistence type="predicted"/>
<dbReference type="GO" id="GO:0005634">
    <property type="term" value="C:nucleus"/>
    <property type="evidence" value="ECO:0007669"/>
    <property type="project" value="UniProtKB-SubCell"/>
</dbReference>
<dbReference type="InterPro" id="IPR021858">
    <property type="entry name" value="Fun_TF"/>
</dbReference>
<comment type="subcellular location">
    <subcellularLocation>
        <location evidence="1">Nucleus</location>
    </subcellularLocation>
</comment>
<evidence type="ECO:0000256" key="1">
    <source>
        <dbReference type="ARBA" id="ARBA00004123"/>
    </source>
</evidence>
<dbReference type="HOGENOM" id="CLU_028414_1_0_1"/>
<gene>
    <name evidence="4" type="ORF">S7711_08904</name>
</gene>
<dbReference type="Proteomes" id="UP000028045">
    <property type="component" value="Unassembled WGS sequence"/>
</dbReference>
<dbReference type="GO" id="GO:0045944">
    <property type="term" value="P:positive regulation of transcription by RNA polymerase II"/>
    <property type="evidence" value="ECO:0007669"/>
    <property type="project" value="TreeGrafter"/>
</dbReference>
<dbReference type="GO" id="GO:0000981">
    <property type="term" value="F:DNA-binding transcription factor activity, RNA polymerase II-specific"/>
    <property type="evidence" value="ECO:0007669"/>
    <property type="project" value="InterPro"/>
</dbReference>
<reference evidence="4 5" key="1">
    <citation type="journal article" date="2014" name="BMC Genomics">
        <title>Comparative genome sequencing reveals chemotype-specific gene clusters in the toxigenic black mold Stachybotrys.</title>
        <authorList>
            <person name="Semeiks J."/>
            <person name="Borek D."/>
            <person name="Otwinowski Z."/>
            <person name="Grishin N.V."/>
        </authorList>
    </citation>
    <scope>NUCLEOTIDE SEQUENCE [LARGE SCALE GENOMIC DNA]</scope>
    <source>
        <strain evidence="5">CBS 109288 / IBT 7711</strain>
    </source>
</reference>
<dbReference type="Pfam" id="PF11951">
    <property type="entry name" value="Fungal_trans_2"/>
    <property type="match status" value="1"/>
</dbReference>
<accession>A0A084B1U5</accession>
<protein>
    <recommendedName>
        <fullName evidence="3">Zn(2)-C6 fungal-type domain-containing protein</fullName>
    </recommendedName>
</protein>
<keyword evidence="5" id="KW-1185">Reference proteome</keyword>
<dbReference type="CDD" id="cd00067">
    <property type="entry name" value="GAL4"/>
    <property type="match status" value="1"/>
</dbReference>
<dbReference type="GO" id="GO:0008270">
    <property type="term" value="F:zinc ion binding"/>
    <property type="evidence" value="ECO:0007669"/>
    <property type="project" value="InterPro"/>
</dbReference>
<feature type="domain" description="Zn(2)-C6 fungal-type" evidence="3">
    <location>
        <begin position="18"/>
        <end position="48"/>
    </location>
</feature>
<evidence type="ECO:0000313" key="4">
    <source>
        <dbReference type="EMBL" id="KEY71524.1"/>
    </source>
</evidence>
<dbReference type="PANTHER" id="PTHR37534">
    <property type="entry name" value="TRANSCRIPTIONAL ACTIVATOR PROTEIN UGA3"/>
    <property type="match status" value="1"/>
</dbReference>
<dbReference type="InterPro" id="IPR036864">
    <property type="entry name" value="Zn2-C6_fun-type_DNA-bd_sf"/>
</dbReference>
<evidence type="ECO:0000259" key="3">
    <source>
        <dbReference type="PROSITE" id="PS50048"/>
    </source>
</evidence>
<keyword evidence="2" id="KW-0539">Nucleus</keyword>
<dbReference type="PANTHER" id="PTHR37534:SF15">
    <property type="entry name" value="ZN(II)2CYS6 TRANSCRIPTION FACTOR (EUROFUNG)"/>
    <property type="match status" value="1"/>
</dbReference>
<dbReference type="InterPro" id="IPR001138">
    <property type="entry name" value="Zn2Cys6_DnaBD"/>
</dbReference>
<name>A0A084B1U5_STACB</name>
<dbReference type="SMART" id="SM00066">
    <property type="entry name" value="GAL4"/>
    <property type="match status" value="1"/>
</dbReference>
<sequence>MMDTPKRRKRQQPRSRSGCLECRQHHQKCDERRPTCGLCQVRGRSCQYGLRISWGGRPFRKSTFGHCMSSGSKNRLPIIQIQSTQTDTTDARPKHKSAFVYGVAPTSKPYKADSASVVASLIEARPQHVPLRATIEPIKTLQAVTAPPSLFPDLPPAYRSLLDYFTHVLNSFCCDESVKKDFCKTFLPIALDTSHVMASVLNLAAVHRVTAGLPQCTKQLALLRVVSVEQLRSQLDLTSGPPTEATMATILMLCYSEVVSGGERSYSWRLHLEGAASLLSRALSVWKLDSGDSTKRFIARCFVSLVSLANMSVSPPTALVSNLAVQIVGEKGPDPHVDSFTAYSTALFPVFHEFGDLVRARREDAGNVNIPERALRLMQQLELLNTNAAHRDSDFVAPAQSQEYGKVNEAYHHAAILQIQQRLLAVPATTKRLQETLRVLLGILSSVELTNEPCPGVVLFFPTFAAGCAATLSTDRNRVRDILKAMMERYRLANVEHGINVLEKLWSMEKTGIRGLCWENMTGESESMDQAPSADMSRSER</sequence>
<dbReference type="EMBL" id="KL648277">
    <property type="protein sequence ID" value="KEY71524.1"/>
    <property type="molecule type" value="Genomic_DNA"/>
</dbReference>
<dbReference type="OrthoDB" id="5229455at2759"/>
<dbReference type="AlphaFoldDB" id="A0A084B1U5"/>
<dbReference type="PROSITE" id="PS50048">
    <property type="entry name" value="ZN2_CY6_FUNGAL_2"/>
    <property type="match status" value="1"/>
</dbReference>
<evidence type="ECO:0000313" key="5">
    <source>
        <dbReference type="Proteomes" id="UP000028045"/>
    </source>
</evidence>
<dbReference type="Pfam" id="PF00172">
    <property type="entry name" value="Zn_clus"/>
    <property type="match status" value="1"/>
</dbReference>
<evidence type="ECO:0000256" key="2">
    <source>
        <dbReference type="ARBA" id="ARBA00023242"/>
    </source>
</evidence>
<dbReference type="Gene3D" id="4.10.240.10">
    <property type="entry name" value="Zn(2)-C6 fungal-type DNA-binding domain"/>
    <property type="match status" value="1"/>
</dbReference>
<dbReference type="GO" id="GO:0000976">
    <property type="term" value="F:transcription cis-regulatory region binding"/>
    <property type="evidence" value="ECO:0007669"/>
    <property type="project" value="TreeGrafter"/>
</dbReference>
<dbReference type="SUPFAM" id="SSF57701">
    <property type="entry name" value="Zn2/Cys6 DNA-binding domain"/>
    <property type="match status" value="1"/>
</dbReference>